<proteinExistence type="predicted"/>
<sequence length="64" mass="7181">MQEAWSIWFFATAPEAGEALRCGDTPLRPPHTPVKHFLAYLWQFSPPTRSAPPTHPHGRQPSAC</sequence>
<reference evidence="1 2" key="1">
    <citation type="submission" date="2019-09" db="EMBL/GenBank/DDBJ databases">
        <authorList>
            <person name="Dittami M. S."/>
        </authorList>
    </citation>
    <scope>NUCLEOTIDE SEQUENCE [LARGE SCALE GENOMIC DNA]</scope>
    <source>
        <strain evidence="1">SPHINGO391</strain>
    </source>
</reference>
<gene>
    <name evidence="1" type="ORF">SPHINGO391_380001</name>
</gene>
<dbReference type="Proteomes" id="UP000326857">
    <property type="component" value="Unassembled WGS sequence"/>
</dbReference>
<organism evidence="1 2">
    <name type="scientific">Sphingomonas aurantiaca</name>
    <dbReference type="NCBI Taxonomy" id="185949"/>
    <lineage>
        <taxon>Bacteria</taxon>
        <taxon>Pseudomonadati</taxon>
        <taxon>Pseudomonadota</taxon>
        <taxon>Alphaproteobacteria</taxon>
        <taxon>Sphingomonadales</taxon>
        <taxon>Sphingomonadaceae</taxon>
        <taxon>Sphingomonas</taxon>
    </lineage>
</organism>
<dbReference type="AlphaFoldDB" id="A0A5E7YGG7"/>
<protein>
    <submittedName>
        <fullName evidence="1">Uncharacterized protein</fullName>
    </submittedName>
</protein>
<dbReference type="EMBL" id="CABVLI010000032">
    <property type="protein sequence ID" value="VVT05880.1"/>
    <property type="molecule type" value="Genomic_DNA"/>
</dbReference>
<evidence type="ECO:0000313" key="2">
    <source>
        <dbReference type="Proteomes" id="UP000326857"/>
    </source>
</evidence>
<name>A0A5E7YGG7_9SPHN</name>
<accession>A0A5E7YGG7</accession>
<evidence type="ECO:0000313" key="1">
    <source>
        <dbReference type="EMBL" id="VVT05880.1"/>
    </source>
</evidence>